<dbReference type="InterPro" id="IPR001109">
    <property type="entry name" value="Hydrogenase_HupF/HypC"/>
</dbReference>
<organism evidence="2 3">
    <name type="scientific">Vibrio halioticoli NBRC 102217</name>
    <dbReference type="NCBI Taxonomy" id="1219072"/>
    <lineage>
        <taxon>Bacteria</taxon>
        <taxon>Pseudomonadati</taxon>
        <taxon>Pseudomonadota</taxon>
        <taxon>Gammaproteobacteria</taxon>
        <taxon>Vibrionales</taxon>
        <taxon>Vibrionaceae</taxon>
        <taxon>Vibrio</taxon>
    </lineage>
</organism>
<dbReference type="Pfam" id="PF01455">
    <property type="entry name" value="HupF_HypC"/>
    <property type="match status" value="1"/>
</dbReference>
<dbReference type="PRINTS" id="PR00445">
    <property type="entry name" value="HUPFHYPC"/>
</dbReference>
<dbReference type="SUPFAM" id="SSF159127">
    <property type="entry name" value="HupF/HypC-like"/>
    <property type="match status" value="1"/>
</dbReference>
<dbReference type="GO" id="GO:1902670">
    <property type="term" value="F:carbon dioxide binding"/>
    <property type="evidence" value="ECO:0007669"/>
    <property type="project" value="TreeGrafter"/>
</dbReference>
<comment type="similarity">
    <text evidence="1">Belongs to the HupF/HypC family.</text>
</comment>
<evidence type="ECO:0000313" key="2">
    <source>
        <dbReference type="EMBL" id="GAD89613.1"/>
    </source>
</evidence>
<dbReference type="OrthoDB" id="9806017at2"/>
<dbReference type="EMBL" id="BAUJ01000024">
    <property type="protein sequence ID" value="GAD89613.1"/>
    <property type="molecule type" value="Genomic_DNA"/>
</dbReference>
<dbReference type="Gene3D" id="2.30.30.140">
    <property type="match status" value="1"/>
</dbReference>
<proteinExistence type="inferred from homology"/>
<dbReference type="NCBIfam" id="TIGR00074">
    <property type="entry name" value="hypC_hupF"/>
    <property type="match status" value="1"/>
</dbReference>
<name>V5FDD8_9VIBR</name>
<dbReference type="PANTHER" id="PTHR35177:SF2">
    <property type="entry name" value="HYDROGENASE MATURATION FACTOR HYBG"/>
    <property type="match status" value="1"/>
</dbReference>
<dbReference type="Proteomes" id="UP000017800">
    <property type="component" value="Unassembled WGS sequence"/>
</dbReference>
<gene>
    <name evidence="2" type="primary">hypC</name>
    <name evidence="2" type="ORF">VHA01S_024_00070</name>
</gene>
<evidence type="ECO:0000313" key="3">
    <source>
        <dbReference type="Proteomes" id="UP000017800"/>
    </source>
</evidence>
<reference evidence="2 3" key="2">
    <citation type="submission" date="2013-11" db="EMBL/GenBank/DDBJ databases">
        <title>Whole genome shotgun sequence of Vibrio halioticoli NBRC 102217.</title>
        <authorList>
            <person name="Isaki S."/>
            <person name="Kimura A."/>
            <person name="Ohji S."/>
            <person name="Hosoyama A."/>
            <person name="Fujita N."/>
            <person name="Hashimoto M."/>
            <person name="Hosoyama Y."/>
            <person name="Yamazoe A."/>
        </authorList>
    </citation>
    <scope>NUCLEOTIDE SEQUENCE [LARGE SCALE GENOMIC DNA]</scope>
    <source>
        <strain evidence="2 3">NBRC 102217</strain>
    </source>
</reference>
<keyword evidence="3" id="KW-1185">Reference proteome</keyword>
<dbReference type="GO" id="GO:0051604">
    <property type="term" value="P:protein maturation"/>
    <property type="evidence" value="ECO:0007669"/>
    <property type="project" value="TreeGrafter"/>
</dbReference>
<accession>V5FDD8</accession>
<dbReference type="PANTHER" id="PTHR35177">
    <property type="entry name" value="HYDROGENASE MATURATION FACTOR HYBG"/>
    <property type="match status" value="1"/>
</dbReference>
<evidence type="ECO:0000256" key="1">
    <source>
        <dbReference type="ARBA" id="ARBA00006018"/>
    </source>
</evidence>
<dbReference type="eggNOG" id="COG0298">
    <property type="taxonomic scope" value="Bacteria"/>
</dbReference>
<dbReference type="GO" id="GO:0005506">
    <property type="term" value="F:iron ion binding"/>
    <property type="evidence" value="ECO:0007669"/>
    <property type="project" value="TreeGrafter"/>
</dbReference>
<comment type="caution">
    <text evidence="2">The sequence shown here is derived from an EMBL/GenBank/DDBJ whole genome shotgun (WGS) entry which is preliminary data.</text>
</comment>
<reference evidence="2 3" key="1">
    <citation type="submission" date="2013-10" db="EMBL/GenBank/DDBJ databases">
        <authorList>
            <person name="Ichikawa N."/>
            <person name="Kimura A."/>
            <person name="Ohji S."/>
            <person name="Hosoyama A."/>
            <person name="Fujita N."/>
        </authorList>
    </citation>
    <scope>NUCLEOTIDE SEQUENCE [LARGE SCALE GENOMIC DNA]</scope>
    <source>
        <strain evidence="2 3">NBRC 102217</strain>
    </source>
</reference>
<dbReference type="RefSeq" id="WP_023403977.1">
    <property type="nucleotide sequence ID" value="NZ_BAUJ01000024.1"/>
</dbReference>
<protein>
    <submittedName>
        <fullName evidence="2">NiFe-hydrogenase chaperone</fullName>
    </submittedName>
</protein>
<sequence length="80" mass="8828">MCFSIPSKITTLDETNQRAVVDTLGTAREVDTHLISEPIAVGDYVLIQSGRAVQTMPEQAALESLELYQIIFDKMQSGEI</sequence>
<dbReference type="AlphaFoldDB" id="V5FDD8"/>